<dbReference type="eggNOG" id="COG0456">
    <property type="taxonomic scope" value="Bacteria"/>
</dbReference>
<evidence type="ECO:0000256" key="5">
    <source>
        <dbReference type="ARBA" id="ARBA00022679"/>
    </source>
</evidence>
<sequence length="179" mass="19828">MLCFLMDMIMNSEKIVFTKPSAIDGMAVNQLVASCPPLDTNSVYCNLLQASHFNETSVAASLEGGEMVGFVSGYIIPNQIDTLFVWQVAVSEKARGQGLARKMVSSLLERSSCSGVRYIETSITASNEGSWALFRRLAEQLEAPLEESVMFDKQDHFKGKHDTEHLVRIGPFSDNFKSH</sequence>
<dbReference type="EMBL" id="CP000749">
    <property type="protein sequence ID" value="ABR70087.1"/>
    <property type="molecule type" value="Genomic_DNA"/>
</dbReference>
<keyword evidence="5 8" id="KW-0808">Transferase</keyword>
<dbReference type="Gene3D" id="3.40.630.30">
    <property type="match status" value="1"/>
</dbReference>
<dbReference type="InterPro" id="IPR016181">
    <property type="entry name" value="Acyl_CoA_acyltransferase"/>
</dbReference>
<dbReference type="PANTHER" id="PTHR43072">
    <property type="entry name" value="N-ACETYLTRANSFERASE"/>
    <property type="match status" value="1"/>
</dbReference>
<comment type="similarity">
    <text evidence="2 8">Belongs to the acetyltransferase family. EctA subfamily.</text>
</comment>
<dbReference type="Pfam" id="PF00583">
    <property type="entry name" value="Acetyltransf_1"/>
    <property type="match status" value="1"/>
</dbReference>
<reference evidence="10" key="1">
    <citation type="submission" date="2007-06" db="EMBL/GenBank/DDBJ databases">
        <title>Complete sequence of Marinomonas sp. MWYL1.</title>
        <authorList>
            <consortium name="US DOE Joint Genome Institute"/>
            <person name="Copeland A."/>
            <person name="Lucas S."/>
            <person name="Lapidus A."/>
            <person name="Barry K."/>
            <person name="Glavina del Rio T."/>
            <person name="Dalin E."/>
            <person name="Tice H."/>
            <person name="Pitluck S."/>
            <person name="Kiss H."/>
            <person name="Brettin T."/>
            <person name="Bruce D."/>
            <person name="Detter J.C."/>
            <person name="Han C."/>
            <person name="Schmutz J."/>
            <person name="Larimer F."/>
            <person name="Land M."/>
            <person name="Hauser L."/>
            <person name="Kyrpides N."/>
            <person name="Kim E."/>
            <person name="Johnston A.W.B."/>
            <person name="Todd J.D."/>
            <person name="Rogers R."/>
            <person name="Wexler M."/>
            <person name="Bond P.L."/>
            <person name="Li Y."/>
            <person name="Richardson P."/>
        </authorList>
    </citation>
    <scope>NUCLEOTIDE SEQUENCE [LARGE SCALE GENOMIC DNA]</scope>
    <source>
        <strain evidence="10">MWYL1</strain>
    </source>
</reference>
<proteinExistence type="inferred from homology"/>
<comment type="pathway">
    <text evidence="1 8">Amine and polyamine biosynthesis; ectoine biosynthesis; L-ectoine from L-aspartate 4-semialdehyde: step 2/3.</text>
</comment>
<dbReference type="KEGG" id="mmw:Mmwyl1_1158"/>
<dbReference type="NCBIfam" id="TIGR02406">
    <property type="entry name" value="ectoine_EctA"/>
    <property type="match status" value="1"/>
</dbReference>
<dbReference type="PANTHER" id="PTHR43072:SF23">
    <property type="entry name" value="UPF0039 PROTEIN C11D3.02C"/>
    <property type="match status" value="1"/>
</dbReference>
<dbReference type="UniPathway" id="UPA00067">
    <property type="reaction ID" value="UER00122"/>
</dbReference>
<dbReference type="GO" id="GO:0019491">
    <property type="term" value="P:ectoine biosynthetic process"/>
    <property type="evidence" value="ECO:0007669"/>
    <property type="project" value="UniProtKB-UniPathway"/>
</dbReference>
<dbReference type="PROSITE" id="PS51186">
    <property type="entry name" value="GNAT"/>
    <property type="match status" value="1"/>
</dbReference>
<comment type="function">
    <text evidence="8">Catalyzes the acetylation of L-2,4-diaminobutyrate (DABA) to gamma-N-acetyl-alpha,gamma-diaminobutyric acid (ADABA) with acetyl coenzyme A.</text>
</comment>
<evidence type="ECO:0000256" key="7">
    <source>
        <dbReference type="ARBA" id="ARBA00048924"/>
    </source>
</evidence>
<dbReference type="GO" id="GO:0033816">
    <property type="term" value="F:diaminobutyrate acetyltransferase activity"/>
    <property type="evidence" value="ECO:0007669"/>
    <property type="project" value="UniProtKB-EC"/>
</dbReference>
<feature type="domain" description="N-acetyltransferase" evidence="9">
    <location>
        <begin position="15"/>
        <end position="164"/>
    </location>
</feature>
<name>A6VUF8_MARMS</name>
<dbReference type="InterPro" id="IPR012772">
    <property type="entry name" value="Ectoine_EctA"/>
</dbReference>
<dbReference type="InterPro" id="IPR000182">
    <property type="entry name" value="GNAT_dom"/>
</dbReference>
<gene>
    <name evidence="8" type="primary">ectA</name>
    <name evidence="10" type="ordered locus">Mmwyl1_1158</name>
</gene>
<dbReference type="STRING" id="400668.Mmwyl1_1158"/>
<evidence type="ECO:0000256" key="4">
    <source>
        <dbReference type="ARBA" id="ARBA00017935"/>
    </source>
</evidence>
<dbReference type="HOGENOM" id="CLU_111896_0_0_6"/>
<dbReference type="EC" id="2.3.1.178" evidence="3 8"/>
<accession>A6VUF8</accession>
<dbReference type="SUPFAM" id="SSF55729">
    <property type="entry name" value="Acyl-CoA N-acyltransferases (Nat)"/>
    <property type="match status" value="1"/>
</dbReference>
<comment type="catalytic activity">
    <reaction evidence="7 8">
        <text>L-2,4-diaminobutanoate + acetyl-CoA = (2S)-4-acetamido-2-aminobutanoate + CoA + H(+)</text>
        <dbReference type="Rhea" id="RHEA:16901"/>
        <dbReference type="ChEBI" id="CHEBI:15378"/>
        <dbReference type="ChEBI" id="CHEBI:57287"/>
        <dbReference type="ChEBI" id="CHEBI:57288"/>
        <dbReference type="ChEBI" id="CHEBI:58761"/>
        <dbReference type="ChEBI" id="CHEBI:58929"/>
        <dbReference type="EC" id="2.3.1.178"/>
    </reaction>
</comment>
<evidence type="ECO:0000313" key="10">
    <source>
        <dbReference type="EMBL" id="ABR70087.1"/>
    </source>
</evidence>
<evidence type="ECO:0000256" key="2">
    <source>
        <dbReference type="ARBA" id="ARBA00010712"/>
    </source>
</evidence>
<protein>
    <recommendedName>
        <fullName evidence="4 8">L-2,4-diaminobutyric acid acetyltransferase</fullName>
        <shortName evidence="8">DABA acetyltransferase</shortName>
        <ecNumber evidence="3 8">2.3.1.178</ecNumber>
    </recommendedName>
</protein>
<keyword evidence="6 8" id="KW-0012">Acyltransferase</keyword>
<organism evidence="10">
    <name type="scientific">Marinomonas sp. (strain MWYL1)</name>
    <dbReference type="NCBI Taxonomy" id="400668"/>
    <lineage>
        <taxon>Bacteria</taxon>
        <taxon>Pseudomonadati</taxon>
        <taxon>Pseudomonadota</taxon>
        <taxon>Gammaproteobacteria</taxon>
        <taxon>Oceanospirillales</taxon>
        <taxon>Oceanospirillaceae</taxon>
        <taxon>Marinomonas</taxon>
    </lineage>
</organism>
<evidence type="ECO:0000256" key="1">
    <source>
        <dbReference type="ARBA" id="ARBA00004978"/>
    </source>
</evidence>
<evidence type="ECO:0000259" key="9">
    <source>
        <dbReference type="PROSITE" id="PS51186"/>
    </source>
</evidence>
<dbReference type="AlphaFoldDB" id="A6VUF8"/>
<evidence type="ECO:0000256" key="8">
    <source>
        <dbReference type="RuleBase" id="RU365045"/>
    </source>
</evidence>
<dbReference type="CDD" id="cd04301">
    <property type="entry name" value="NAT_SF"/>
    <property type="match status" value="1"/>
</dbReference>
<evidence type="ECO:0000256" key="3">
    <source>
        <dbReference type="ARBA" id="ARBA00012355"/>
    </source>
</evidence>
<evidence type="ECO:0000256" key="6">
    <source>
        <dbReference type="ARBA" id="ARBA00023315"/>
    </source>
</evidence>